<sequence>MRNPGKWLVLLVVVLLMTSLAACAAGTVAVPDRPIEVSVDSALAAQDKAMAGLMMGSAEWTEEEFSSLLSVLLQQNSGENNPVNAIRVWFDPDNQVTIQVDLKDGVIPFGNQLNLAGKVDVVDNHVQVHLEQAAAGNLAVAPAVLQMISDQINASLADPSMGVAVDVTTDTGLIQVSLAGM</sequence>
<gene>
    <name evidence="2" type="ORF">FKZ61_22375</name>
</gene>
<keyword evidence="3" id="KW-1185">Reference proteome</keyword>
<evidence type="ECO:0000313" key="2">
    <source>
        <dbReference type="EMBL" id="TQE93235.1"/>
    </source>
</evidence>
<keyword evidence="1" id="KW-0732">Signal</keyword>
<dbReference type="AlphaFoldDB" id="A0A540V966"/>
<feature type="chain" id="PRO_5022774281" description="DUF2993 domain-containing protein" evidence="1">
    <location>
        <begin position="25"/>
        <end position="181"/>
    </location>
</feature>
<organism evidence="2 3">
    <name type="scientific">Litorilinea aerophila</name>
    <dbReference type="NCBI Taxonomy" id="1204385"/>
    <lineage>
        <taxon>Bacteria</taxon>
        <taxon>Bacillati</taxon>
        <taxon>Chloroflexota</taxon>
        <taxon>Caldilineae</taxon>
        <taxon>Caldilineales</taxon>
        <taxon>Caldilineaceae</taxon>
        <taxon>Litorilinea</taxon>
    </lineage>
</organism>
<feature type="signal peptide" evidence="1">
    <location>
        <begin position="1"/>
        <end position="24"/>
    </location>
</feature>
<proteinExistence type="predicted"/>
<name>A0A540V966_9CHLR</name>
<protein>
    <recommendedName>
        <fullName evidence="4">DUF2993 domain-containing protein</fullName>
    </recommendedName>
</protein>
<dbReference type="OrthoDB" id="172179at2"/>
<dbReference type="EMBL" id="VIGC01000045">
    <property type="protein sequence ID" value="TQE93235.1"/>
    <property type="molecule type" value="Genomic_DNA"/>
</dbReference>
<comment type="caution">
    <text evidence="2">The sequence shown here is derived from an EMBL/GenBank/DDBJ whole genome shotgun (WGS) entry which is preliminary data.</text>
</comment>
<accession>A0A540V966</accession>
<dbReference type="Proteomes" id="UP000317371">
    <property type="component" value="Unassembled WGS sequence"/>
</dbReference>
<evidence type="ECO:0000313" key="3">
    <source>
        <dbReference type="Proteomes" id="UP000317371"/>
    </source>
</evidence>
<reference evidence="2 3" key="1">
    <citation type="submission" date="2019-06" db="EMBL/GenBank/DDBJ databases">
        <title>Genome sequence of Litorilinea aerophila BAA-2444.</title>
        <authorList>
            <person name="Maclea K.S."/>
            <person name="Maurais E.G."/>
            <person name="Iannazzi L.C."/>
        </authorList>
    </citation>
    <scope>NUCLEOTIDE SEQUENCE [LARGE SCALE GENOMIC DNA]</scope>
    <source>
        <strain evidence="2 3">ATCC BAA-2444</strain>
    </source>
</reference>
<evidence type="ECO:0008006" key="4">
    <source>
        <dbReference type="Google" id="ProtNLM"/>
    </source>
</evidence>
<evidence type="ECO:0000256" key="1">
    <source>
        <dbReference type="SAM" id="SignalP"/>
    </source>
</evidence>
<dbReference type="InParanoid" id="A0A540V966"/>
<dbReference type="PROSITE" id="PS51257">
    <property type="entry name" value="PROKAR_LIPOPROTEIN"/>
    <property type="match status" value="1"/>
</dbReference>
<dbReference type="RefSeq" id="WP_141612397.1">
    <property type="nucleotide sequence ID" value="NZ_VIGC02000045.1"/>
</dbReference>